<evidence type="ECO:0000313" key="4">
    <source>
        <dbReference type="Proteomes" id="UP001487740"/>
    </source>
</evidence>
<dbReference type="Proteomes" id="UP001487740">
    <property type="component" value="Unassembled WGS sequence"/>
</dbReference>
<name>A0AAW0SCT8_SCYPA</name>
<feature type="region of interest" description="Disordered" evidence="1">
    <location>
        <begin position="98"/>
        <end position="119"/>
    </location>
</feature>
<keyword evidence="2" id="KW-0812">Transmembrane</keyword>
<protein>
    <submittedName>
        <fullName evidence="3">Uncharacterized protein</fullName>
    </submittedName>
</protein>
<evidence type="ECO:0000313" key="3">
    <source>
        <dbReference type="EMBL" id="KAK8373093.1"/>
    </source>
</evidence>
<keyword evidence="2" id="KW-1133">Transmembrane helix</keyword>
<evidence type="ECO:0000256" key="2">
    <source>
        <dbReference type="SAM" id="Phobius"/>
    </source>
</evidence>
<organism evidence="3 4">
    <name type="scientific">Scylla paramamosain</name>
    <name type="common">Mud crab</name>
    <dbReference type="NCBI Taxonomy" id="85552"/>
    <lineage>
        <taxon>Eukaryota</taxon>
        <taxon>Metazoa</taxon>
        <taxon>Ecdysozoa</taxon>
        <taxon>Arthropoda</taxon>
        <taxon>Crustacea</taxon>
        <taxon>Multicrustacea</taxon>
        <taxon>Malacostraca</taxon>
        <taxon>Eumalacostraca</taxon>
        <taxon>Eucarida</taxon>
        <taxon>Decapoda</taxon>
        <taxon>Pleocyemata</taxon>
        <taxon>Brachyura</taxon>
        <taxon>Eubrachyura</taxon>
        <taxon>Portunoidea</taxon>
        <taxon>Portunidae</taxon>
        <taxon>Portuninae</taxon>
        <taxon>Scylla</taxon>
    </lineage>
</organism>
<accession>A0AAW0SCT8</accession>
<sequence>MWSVGLLACLSQWLLGLVMVVVVVVAVVVVQPLVFREVHQTYVIFGAQGEQTVKLISTLDSLVTALDAELVVAGESMARALGNRCRAAHAILADVTKPSLSLPTPPAPDSATTPTPPHA</sequence>
<dbReference type="AlphaFoldDB" id="A0AAW0SCT8"/>
<feature type="compositionally biased region" description="Pro residues" evidence="1">
    <location>
        <begin position="103"/>
        <end position="119"/>
    </location>
</feature>
<proteinExistence type="predicted"/>
<gene>
    <name evidence="3" type="ORF">O3P69_012369</name>
</gene>
<keyword evidence="2" id="KW-0472">Membrane</keyword>
<keyword evidence="4" id="KW-1185">Reference proteome</keyword>
<dbReference type="EMBL" id="JARAKH010001364">
    <property type="protein sequence ID" value="KAK8373093.1"/>
    <property type="molecule type" value="Genomic_DNA"/>
</dbReference>
<comment type="caution">
    <text evidence="3">The sequence shown here is derived from an EMBL/GenBank/DDBJ whole genome shotgun (WGS) entry which is preliminary data.</text>
</comment>
<feature type="transmembrane region" description="Helical" evidence="2">
    <location>
        <begin position="12"/>
        <end position="35"/>
    </location>
</feature>
<evidence type="ECO:0000256" key="1">
    <source>
        <dbReference type="SAM" id="MobiDB-lite"/>
    </source>
</evidence>
<reference evidence="3 4" key="1">
    <citation type="submission" date="2023-03" db="EMBL/GenBank/DDBJ databases">
        <title>High-quality genome of Scylla paramamosain provides insights in environmental adaptation.</title>
        <authorList>
            <person name="Zhang L."/>
        </authorList>
    </citation>
    <scope>NUCLEOTIDE SEQUENCE [LARGE SCALE GENOMIC DNA]</scope>
    <source>
        <strain evidence="3">LZ_2023a</strain>
        <tissue evidence="3">Muscle</tissue>
    </source>
</reference>